<gene>
    <name evidence="2" type="ORF">NDU88_001894</name>
</gene>
<dbReference type="AlphaFoldDB" id="A0AAV7KQS2"/>
<feature type="region of interest" description="Disordered" evidence="1">
    <location>
        <begin position="38"/>
        <end position="69"/>
    </location>
</feature>
<organism evidence="2 3">
    <name type="scientific">Pleurodeles waltl</name>
    <name type="common">Iberian ribbed newt</name>
    <dbReference type="NCBI Taxonomy" id="8319"/>
    <lineage>
        <taxon>Eukaryota</taxon>
        <taxon>Metazoa</taxon>
        <taxon>Chordata</taxon>
        <taxon>Craniata</taxon>
        <taxon>Vertebrata</taxon>
        <taxon>Euteleostomi</taxon>
        <taxon>Amphibia</taxon>
        <taxon>Batrachia</taxon>
        <taxon>Caudata</taxon>
        <taxon>Salamandroidea</taxon>
        <taxon>Salamandridae</taxon>
        <taxon>Pleurodelinae</taxon>
        <taxon>Pleurodeles</taxon>
    </lineage>
</organism>
<reference evidence="2" key="1">
    <citation type="journal article" date="2022" name="bioRxiv">
        <title>Sequencing and chromosome-scale assembly of the giantPleurodeles waltlgenome.</title>
        <authorList>
            <person name="Brown T."/>
            <person name="Elewa A."/>
            <person name="Iarovenko S."/>
            <person name="Subramanian E."/>
            <person name="Araus A.J."/>
            <person name="Petzold A."/>
            <person name="Susuki M."/>
            <person name="Suzuki K.-i.T."/>
            <person name="Hayashi T."/>
            <person name="Toyoda A."/>
            <person name="Oliveira C."/>
            <person name="Osipova E."/>
            <person name="Leigh N.D."/>
            <person name="Simon A."/>
            <person name="Yun M.H."/>
        </authorList>
    </citation>
    <scope>NUCLEOTIDE SEQUENCE</scope>
    <source>
        <strain evidence="2">20211129_DDA</strain>
        <tissue evidence="2">Liver</tissue>
    </source>
</reference>
<keyword evidence="3" id="KW-1185">Reference proteome</keyword>
<feature type="region of interest" description="Disordered" evidence="1">
    <location>
        <begin position="81"/>
        <end position="110"/>
    </location>
</feature>
<accession>A0AAV7KQS2</accession>
<sequence>MKAHSPLSPACVSVDRARYGWPGSNTAGWDAAQRLEEGMHTSRPHVQCARRASGGKRGGDMDDDEEDLKGTVDAYPCHAAREATPEEEDPEMQHFSGWSGVMGSTPDGEASGAVDVVVSQEEGEYSHSLNTGSQDPISNDLLVEGPHSRIASRTLSERVEACR</sequence>
<proteinExistence type="predicted"/>
<dbReference type="EMBL" id="JANPWB010000016">
    <property type="protein sequence ID" value="KAJ1081716.1"/>
    <property type="molecule type" value="Genomic_DNA"/>
</dbReference>
<evidence type="ECO:0000313" key="2">
    <source>
        <dbReference type="EMBL" id="KAJ1081716.1"/>
    </source>
</evidence>
<name>A0AAV7KQS2_PLEWA</name>
<protein>
    <submittedName>
        <fullName evidence="2">Uncharacterized protein</fullName>
    </submittedName>
</protein>
<comment type="caution">
    <text evidence="2">The sequence shown here is derived from an EMBL/GenBank/DDBJ whole genome shotgun (WGS) entry which is preliminary data.</text>
</comment>
<evidence type="ECO:0000256" key="1">
    <source>
        <dbReference type="SAM" id="MobiDB-lite"/>
    </source>
</evidence>
<dbReference type="Proteomes" id="UP001066276">
    <property type="component" value="Chromosome 12"/>
</dbReference>
<evidence type="ECO:0000313" key="3">
    <source>
        <dbReference type="Proteomes" id="UP001066276"/>
    </source>
</evidence>